<evidence type="ECO:0000313" key="2">
    <source>
        <dbReference type="EMBL" id="GAC94000.1"/>
    </source>
</evidence>
<sequence length="99" mass="11112">MFSPLRISQARSFRHKRVQLRQRDDAGAKVTLYVVSLRVPTRCHRRDQHSISRSGSVGLAWTTMAGEAIARDVPERGRIGLTDRMRSKADPAEGEHGAM</sequence>
<gene>
    <name evidence="2" type="ORF">PHSY_001569</name>
</gene>
<dbReference type="HOGENOM" id="CLU_2321369_0_0_1"/>
<name>R9P7C7_PSEHS</name>
<accession>R9P7C7</accession>
<protein>
    <submittedName>
        <fullName evidence="2">Uncharacterized protein</fullName>
    </submittedName>
</protein>
<feature type="region of interest" description="Disordered" evidence="1">
    <location>
        <begin position="73"/>
        <end position="99"/>
    </location>
</feature>
<evidence type="ECO:0000313" key="3">
    <source>
        <dbReference type="Proteomes" id="UP000014071"/>
    </source>
</evidence>
<dbReference type="RefSeq" id="XP_012187587.1">
    <property type="nucleotide sequence ID" value="XM_012332197.1"/>
</dbReference>
<proteinExistence type="predicted"/>
<dbReference type="GeneID" id="24106866"/>
<keyword evidence="3" id="KW-1185">Reference proteome</keyword>
<evidence type="ECO:0000256" key="1">
    <source>
        <dbReference type="SAM" id="MobiDB-lite"/>
    </source>
</evidence>
<dbReference type="AlphaFoldDB" id="R9P7C7"/>
<dbReference type="Proteomes" id="UP000014071">
    <property type="component" value="Unassembled WGS sequence"/>
</dbReference>
<organism evidence="2 3">
    <name type="scientific">Pseudozyma hubeiensis (strain SY62)</name>
    <name type="common">Yeast</name>
    <dbReference type="NCBI Taxonomy" id="1305764"/>
    <lineage>
        <taxon>Eukaryota</taxon>
        <taxon>Fungi</taxon>
        <taxon>Dikarya</taxon>
        <taxon>Basidiomycota</taxon>
        <taxon>Ustilaginomycotina</taxon>
        <taxon>Ustilaginomycetes</taxon>
        <taxon>Ustilaginales</taxon>
        <taxon>Ustilaginaceae</taxon>
        <taxon>Pseudozyma</taxon>
    </lineage>
</organism>
<dbReference type="EMBL" id="DF238781">
    <property type="protein sequence ID" value="GAC94000.1"/>
    <property type="molecule type" value="Genomic_DNA"/>
</dbReference>
<reference evidence="3" key="1">
    <citation type="journal article" date="2013" name="Genome Announc.">
        <title>Draft genome sequence of the basidiomycetous yeast-like fungus Pseudozyma hubeiensis SY62, which produces an abundant amount of the biosurfactant mannosylerythritol lipids.</title>
        <authorList>
            <person name="Konishi M."/>
            <person name="Hatada Y."/>
            <person name="Horiuchi J."/>
        </authorList>
    </citation>
    <scope>NUCLEOTIDE SEQUENCE [LARGE SCALE GENOMIC DNA]</scope>
    <source>
        <strain evidence="3">SY62</strain>
    </source>
</reference>